<protein>
    <submittedName>
        <fullName evidence="1">Uncharacterized protein</fullName>
    </submittedName>
</protein>
<name>A0A7M1RZK5_9CAUD</name>
<dbReference type="Proteomes" id="UP000593898">
    <property type="component" value="Segment"/>
</dbReference>
<accession>A0A7M1RZK5</accession>
<organism evidence="1 2">
    <name type="scientific">uncultured phage cr271_1</name>
    <dbReference type="NCBI Taxonomy" id="2772078"/>
    <lineage>
        <taxon>Viruses</taxon>
        <taxon>Duplodnaviria</taxon>
        <taxon>Heunggongvirae</taxon>
        <taxon>Uroviricota</taxon>
        <taxon>Caudoviricetes</taxon>
        <taxon>Crassvirales</taxon>
        <taxon>Intestiviridae</taxon>
        <taxon>Obtuvirinae</taxon>
        <taxon>Hacihdavirus</taxon>
        <taxon>Hacihdavirus animalis</taxon>
    </lineage>
</organism>
<dbReference type="GeneID" id="65130491"/>
<dbReference type="KEGG" id="vg:65130491"/>
<dbReference type="EMBL" id="MT774394">
    <property type="protein sequence ID" value="QOR59875.1"/>
    <property type="molecule type" value="Genomic_DNA"/>
</dbReference>
<keyword evidence="2" id="KW-1185">Reference proteome</keyword>
<dbReference type="RefSeq" id="YP_010112033.1">
    <property type="nucleotide sequence ID" value="NC_055887.1"/>
</dbReference>
<evidence type="ECO:0000313" key="2">
    <source>
        <dbReference type="Proteomes" id="UP000593898"/>
    </source>
</evidence>
<proteinExistence type="predicted"/>
<sequence length="40" mass="4830">MNDDIRETIIRLMTMIRLGIVKSNMPNYKIIDKYIKFNNL</sequence>
<evidence type="ECO:0000313" key="1">
    <source>
        <dbReference type="EMBL" id="QOR59875.1"/>
    </source>
</evidence>
<reference evidence="1 2" key="1">
    <citation type="submission" date="2020-07" db="EMBL/GenBank/DDBJ databases">
        <title>Taxonomic proposal: Crassvirales, a new order of highly abundant and diverse bacterial viruses.</title>
        <authorList>
            <person name="Shkoporov A.N."/>
            <person name="Stockdale S.R."/>
            <person name="Guerin E."/>
            <person name="Ross R.P."/>
            <person name="Hill C."/>
        </authorList>
    </citation>
    <scope>NUCLEOTIDE SEQUENCE [LARGE SCALE GENOMIC DNA]</scope>
</reference>